<feature type="transmembrane region" description="Helical" evidence="8">
    <location>
        <begin position="236"/>
        <end position="253"/>
    </location>
</feature>
<sequence>MKEAFLTLGRGVGQVMFQNNALSGLLMLAGILLNSWQMALLAIAGNVVSTLTACLSGYSREDIRNGLYGFNGTLVGIAIGVFMPVSVASLSLLVAGACLSAWIARLFSLQRRVPGFTAPFILSVWILLAACRGMMPSLLLPSGNAVTAQSLSFLQAFCLNIGQVMFQGNTVLAGVFFLLGIMVNSRINGFYAVLGAGLPIPFALLLGVDDAVLNAGLMGYNGVLCAIALGDKTWKGGAWATVAVLLSVLLQIGGMKWRITTLTAPFVVAVWIVAGCRTGWKNRNRN</sequence>
<dbReference type="RefSeq" id="WP_060386423.1">
    <property type="nucleotide sequence ID" value="NZ_CAXSRQ010000005.1"/>
</dbReference>
<evidence type="ECO:0000256" key="4">
    <source>
        <dbReference type="ARBA" id="ARBA00022692"/>
    </source>
</evidence>
<dbReference type="InterPro" id="IPR029020">
    <property type="entry name" value="Ammonium/urea_transptr"/>
</dbReference>
<dbReference type="PATRIC" id="fig|46506.5.peg.3039"/>
<feature type="transmembrane region" description="Helical" evidence="8">
    <location>
        <begin position="259"/>
        <end position="280"/>
    </location>
</feature>
<feature type="transmembrane region" description="Helical" evidence="8">
    <location>
        <begin position="12"/>
        <end position="33"/>
    </location>
</feature>
<dbReference type="InterPro" id="IPR004937">
    <property type="entry name" value="Urea_transporter"/>
</dbReference>
<dbReference type="STRING" id="46506.AA415_02817"/>
<evidence type="ECO:0000313" key="9">
    <source>
        <dbReference type="EMBL" id="KWR52565.1"/>
    </source>
</evidence>
<evidence type="ECO:0000256" key="1">
    <source>
        <dbReference type="ARBA" id="ARBA00004651"/>
    </source>
</evidence>
<reference evidence="9 10" key="1">
    <citation type="journal article" date="2016" name="BMC Genomics">
        <title>Type VI secretion systems of human gut Bacteroidales segregate into three genetic architectures, two of which are contained on mobile genetic elements.</title>
        <authorList>
            <person name="Coyne M.J."/>
            <person name="Roelofs K.G."/>
            <person name="Comstock L.E."/>
        </authorList>
    </citation>
    <scope>NUCLEOTIDE SEQUENCE [LARGE SCALE GENOMIC DNA]</scope>
    <source>
        <strain evidence="9 10">CL09T03C01</strain>
    </source>
</reference>
<feature type="transmembrane region" description="Helical" evidence="8">
    <location>
        <begin position="189"/>
        <end position="206"/>
    </location>
</feature>
<name>A0A108T381_BACSE</name>
<dbReference type="GO" id="GO:0015204">
    <property type="term" value="F:urea transmembrane transporter activity"/>
    <property type="evidence" value="ECO:0007669"/>
    <property type="project" value="InterPro"/>
</dbReference>
<protein>
    <submittedName>
        <fullName evidence="9">Urea transporter</fullName>
    </submittedName>
</protein>
<evidence type="ECO:0000256" key="3">
    <source>
        <dbReference type="ARBA" id="ARBA00022475"/>
    </source>
</evidence>
<proteinExistence type="inferred from homology"/>
<accession>A0A108T381</accession>
<evidence type="ECO:0000313" key="10">
    <source>
        <dbReference type="Proteomes" id="UP000056419"/>
    </source>
</evidence>
<evidence type="ECO:0000256" key="6">
    <source>
        <dbReference type="ARBA" id="ARBA00023136"/>
    </source>
</evidence>
<evidence type="ECO:0000256" key="2">
    <source>
        <dbReference type="ARBA" id="ARBA00005914"/>
    </source>
</evidence>
<dbReference type="Proteomes" id="UP000056419">
    <property type="component" value="Unassembled WGS sequence"/>
</dbReference>
<feature type="transmembrane region" description="Helical" evidence="8">
    <location>
        <begin position="65"/>
        <end position="83"/>
    </location>
</feature>
<dbReference type="AlphaFoldDB" id="A0A108T381"/>
<dbReference type="PANTHER" id="PTHR10464">
    <property type="entry name" value="UREA TRANSPORTER"/>
    <property type="match status" value="1"/>
</dbReference>
<organism evidence="9 10">
    <name type="scientific">Bacteroides stercoris</name>
    <dbReference type="NCBI Taxonomy" id="46506"/>
    <lineage>
        <taxon>Bacteria</taxon>
        <taxon>Pseudomonadati</taxon>
        <taxon>Bacteroidota</taxon>
        <taxon>Bacteroidia</taxon>
        <taxon>Bacteroidales</taxon>
        <taxon>Bacteroidaceae</taxon>
        <taxon>Bacteroides</taxon>
    </lineage>
</organism>
<keyword evidence="6 8" id="KW-0472">Membrane</keyword>
<dbReference type="PIRSF" id="PIRSF016502">
    <property type="entry name" value="Urea_transporter"/>
    <property type="match status" value="1"/>
</dbReference>
<dbReference type="GO" id="GO:0005886">
    <property type="term" value="C:plasma membrane"/>
    <property type="evidence" value="ECO:0007669"/>
    <property type="project" value="UniProtKB-SubCell"/>
</dbReference>
<dbReference type="Gene3D" id="1.10.3430.10">
    <property type="entry name" value="Ammonium transporter AmtB like domains"/>
    <property type="match status" value="1"/>
</dbReference>
<comment type="subcellular location">
    <subcellularLocation>
        <location evidence="1">Cell membrane</location>
        <topology evidence="1">Multi-pass membrane protein</topology>
    </subcellularLocation>
</comment>
<keyword evidence="3" id="KW-1003">Cell membrane</keyword>
<gene>
    <name evidence="9" type="primary">utp</name>
    <name evidence="9" type="ORF">AA415_02817</name>
</gene>
<keyword evidence="10" id="KW-1185">Reference proteome</keyword>
<dbReference type="EMBL" id="LRGC01000019">
    <property type="protein sequence ID" value="KWR52565.1"/>
    <property type="molecule type" value="Genomic_DNA"/>
</dbReference>
<keyword evidence="5 8" id="KW-1133">Transmembrane helix</keyword>
<evidence type="ECO:0000256" key="8">
    <source>
        <dbReference type="SAM" id="Phobius"/>
    </source>
</evidence>
<feature type="transmembrane region" description="Helical" evidence="8">
    <location>
        <begin position="120"/>
        <end position="140"/>
    </location>
</feature>
<feature type="transmembrane region" description="Helical" evidence="8">
    <location>
        <begin position="160"/>
        <end position="182"/>
    </location>
</feature>
<comment type="similarity">
    <text evidence="2">Belongs to the urea transporter family.</text>
</comment>
<feature type="transmembrane region" description="Helical" evidence="8">
    <location>
        <begin position="212"/>
        <end position="229"/>
    </location>
</feature>
<evidence type="ECO:0000256" key="5">
    <source>
        <dbReference type="ARBA" id="ARBA00022989"/>
    </source>
</evidence>
<dbReference type="PANTHER" id="PTHR10464:SF4">
    <property type="entry name" value="UREA TRANSPORTER"/>
    <property type="match status" value="1"/>
</dbReference>
<dbReference type="Pfam" id="PF03253">
    <property type="entry name" value="UT"/>
    <property type="match status" value="1"/>
</dbReference>
<comment type="caution">
    <text evidence="9">The sequence shown here is derived from an EMBL/GenBank/DDBJ whole genome shotgun (WGS) entry which is preliminary data.</text>
</comment>
<keyword evidence="4 8" id="KW-0812">Transmembrane</keyword>
<evidence type="ECO:0000256" key="7">
    <source>
        <dbReference type="PIRSR" id="PIRSR016502-1"/>
    </source>
</evidence>
<feature type="site" description="Important for channel permeability" evidence="7">
    <location>
        <position position="263"/>
    </location>
</feature>